<evidence type="ECO:0000259" key="10">
    <source>
        <dbReference type="Pfam" id="PF13614"/>
    </source>
</evidence>
<dbReference type="EC" id="2.7.10.2" evidence="2"/>
<evidence type="ECO:0000256" key="8">
    <source>
        <dbReference type="ARBA" id="ARBA00051245"/>
    </source>
</evidence>
<dbReference type="InterPro" id="IPR027417">
    <property type="entry name" value="P-loop_NTPase"/>
</dbReference>
<proteinExistence type="inferred from homology"/>
<dbReference type="Gene3D" id="3.40.50.300">
    <property type="entry name" value="P-loop containing nucleotide triphosphate hydrolases"/>
    <property type="match status" value="1"/>
</dbReference>
<dbReference type="KEGG" id="dat:HRM2_19680"/>
<evidence type="ECO:0000256" key="5">
    <source>
        <dbReference type="ARBA" id="ARBA00022777"/>
    </source>
</evidence>
<dbReference type="GO" id="GO:0005524">
    <property type="term" value="F:ATP binding"/>
    <property type="evidence" value="ECO:0007669"/>
    <property type="project" value="UniProtKB-KW"/>
</dbReference>
<comment type="similarity">
    <text evidence="1">Belongs to the CpsD/CapB family.</text>
</comment>
<dbReference type="eggNOG" id="COG0489">
    <property type="taxonomic scope" value="Bacteria"/>
</dbReference>
<feature type="domain" description="AAA" evidence="10">
    <location>
        <begin position="101"/>
        <end position="259"/>
    </location>
</feature>
<evidence type="ECO:0000256" key="6">
    <source>
        <dbReference type="ARBA" id="ARBA00022840"/>
    </source>
</evidence>
<dbReference type="GO" id="GO:0005886">
    <property type="term" value="C:plasma membrane"/>
    <property type="evidence" value="ECO:0007669"/>
    <property type="project" value="TreeGrafter"/>
</dbReference>
<keyword evidence="6" id="KW-0067">ATP-binding</keyword>
<dbReference type="PANTHER" id="PTHR32309:SF13">
    <property type="entry name" value="FERRIC ENTEROBACTIN TRANSPORT PROTEIN FEPE"/>
    <property type="match status" value="1"/>
</dbReference>
<reference evidence="11 12" key="1">
    <citation type="journal article" date="2009" name="Environ. Microbiol.">
        <title>Genome sequence of Desulfobacterium autotrophicum HRM2, a marine sulfate reducer oxidizing organic carbon completely to carbon dioxide.</title>
        <authorList>
            <person name="Strittmatter A.W."/>
            <person name="Liesegang H."/>
            <person name="Rabus R."/>
            <person name="Decker I."/>
            <person name="Amann J."/>
            <person name="Andres S."/>
            <person name="Henne A."/>
            <person name="Fricke W.F."/>
            <person name="Martinez-Arias R."/>
            <person name="Bartels D."/>
            <person name="Goesmann A."/>
            <person name="Krause L."/>
            <person name="Puehler A."/>
            <person name="Klenk H.P."/>
            <person name="Richter M."/>
            <person name="Schuler M."/>
            <person name="Gloeckner F.O."/>
            <person name="Meyerdierks A."/>
            <person name="Gottschalk G."/>
            <person name="Amann R."/>
        </authorList>
    </citation>
    <scope>NUCLEOTIDE SEQUENCE [LARGE SCALE GENOMIC DNA]</scope>
    <source>
        <strain evidence="12">ATCC 43914 / DSM 3382 / HRM2</strain>
    </source>
</reference>
<dbReference type="GO" id="GO:0004715">
    <property type="term" value="F:non-membrane spanning protein tyrosine kinase activity"/>
    <property type="evidence" value="ECO:0007669"/>
    <property type="project" value="UniProtKB-EC"/>
</dbReference>
<comment type="catalytic activity">
    <reaction evidence="8">
        <text>L-tyrosyl-[protein] + ATP = O-phospho-L-tyrosyl-[protein] + ADP + H(+)</text>
        <dbReference type="Rhea" id="RHEA:10596"/>
        <dbReference type="Rhea" id="RHEA-COMP:10136"/>
        <dbReference type="Rhea" id="RHEA-COMP:20101"/>
        <dbReference type="ChEBI" id="CHEBI:15378"/>
        <dbReference type="ChEBI" id="CHEBI:30616"/>
        <dbReference type="ChEBI" id="CHEBI:46858"/>
        <dbReference type="ChEBI" id="CHEBI:61978"/>
        <dbReference type="ChEBI" id="CHEBI:456216"/>
        <dbReference type="EC" id="2.7.10.2"/>
    </reaction>
</comment>
<dbReference type="InterPro" id="IPR025669">
    <property type="entry name" value="AAA_dom"/>
</dbReference>
<sequence>MGKIFKALEKSKEIDMGDSAVVENDSREDDLQDDTAGEENSRGDESPETGAHVQEDPQTIELPQSLDKSLVTHLKPHSSEAEQFRILKTTILFPKTGIPPRTIMVTSTAPGEGKSFVASNIAISIAKSIDEHVLLIDCDLRLPSLHTRFGFSDIPGLSEYLRAGKSLGSILRKTAIDKLSLLPAGKPPANPSELISSEQMRRLLQEVKGRYEDRYIIIDSPPPYLTAEANALARQVDGIIIVVKAGKTKRSDVQDLIDTYGKEKILGVVKNFADARHGFKKYEYK</sequence>
<dbReference type="RefSeq" id="WP_015903850.1">
    <property type="nucleotide sequence ID" value="NC_012108.1"/>
</dbReference>
<evidence type="ECO:0000256" key="7">
    <source>
        <dbReference type="ARBA" id="ARBA00023137"/>
    </source>
</evidence>
<feature type="compositionally biased region" description="Acidic residues" evidence="9">
    <location>
        <begin position="26"/>
        <end position="37"/>
    </location>
</feature>
<evidence type="ECO:0000256" key="2">
    <source>
        <dbReference type="ARBA" id="ARBA00011903"/>
    </source>
</evidence>
<keyword evidence="12" id="KW-1185">Reference proteome</keyword>
<dbReference type="SUPFAM" id="SSF52540">
    <property type="entry name" value="P-loop containing nucleoside triphosphate hydrolases"/>
    <property type="match status" value="1"/>
</dbReference>
<keyword evidence="5 11" id="KW-0418">Kinase</keyword>
<protein>
    <recommendedName>
        <fullName evidence="2">non-specific protein-tyrosine kinase</fullName>
        <ecNumber evidence="2">2.7.10.2</ecNumber>
    </recommendedName>
</protein>
<dbReference type="InterPro" id="IPR050445">
    <property type="entry name" value="Bact_polysacc_biosynth/exp"/>
</dbReference>
<feature type="region of interest" description="Disordered" evidence="9">
    <location>
        <begin position="14"/>
        <end position="57"/>
    </location>
</feature>
<dbReference type="PANTHER" id="PTHR32309">
    <property type="entry name" value="TYROSINE-PROTEIN KINASE"/>
    <property type="match status" value="1"/>
</dbReference>
<accession>C0QCJ2</accession>
<dbReference type="CDD" id="cd05387">
    <property type="entry name" value="BY-kinase"/>
    <property type="match status" value="1"/>
</dbReference>
<dbReference type="Pfam" id="PF13614">
    <property type="entry name" value="AAA_31"/>
    <property type="match status" value="1"/>
</dbReference>
<evidence type="ECO:0000256" key="9">
    <source>
        <dbReference type="SAM" id="MobiDB-lite"/>
    </source>
</evidence>
<dbReference type="Proteomes" id="UP000000442">
    <property type="component" value="Chromosome"/>
</dbReference>
<dbReference type="AlphaFoldDB" id="C0QCJ2"/>
<evidence type="ECO:0000256" key="3">
    <source>
        <dbReference type="ARBA" id="ARBA00022679"/>
    </source>
</evidence>
<dbReference type="STRING" id="177437.HRM2_19680"/>
<evidence type="ECO:0000313" key="11">
    <source>
        <dbReference type="EMBL" id="ACN15069.1"/>
    </source>
</evidence>
<gene>
    <name evidence="11" type="ordered locus">HRM2_19680</name>
</gene>
<dbReference type="HOGENOM" id="CLU_052027_1_2_7"/>
<keyword evidence="3" id="KW-0808">Transferase</keyword>
<organism evidence="11 12">
    <name type="scientific">Desulforapulum autotrophicum (strain ATCC 43914 / DSM 3382 / VKM B-1955 / HRM2)</name>
    <name type="common">Desulfobacterium autotrophicum</name>
    <dbReference type="NCBI Taxonomy" id="177437"/>
    <lineage>
        <taxon>Bacteria</taxon>
        <taxon>Pseudomonadati</taxon>
        <taxon>Thermodesulfobacteriota</taxon>
        <taxon>Desulfobacteria</taxon>
        <taxon>Desulfobacterales</taxon>
        <taxon>Desulfobacteraceae</taxon>
        <taxon>Desulforapulum</taxon>
    </lineage>
</organism>
<dbReference type="EMBL" id="CP001087">
    <property type="protein sequence ID" value="ACN15069.1"/>
    <property type="molecule type" value="Genomic_DNA"/>
</dbReference>
<name>C0QCJ2_DESAH</name>
<keyword evidence="4" id="KW-0547">Nucleotide-binding</keyword>
<evidence type="ECO:0000313" key="12">
    <source>
        <dbReference type="Proteomes" id="UP000000442"/>
    </source>
</evidence>
<evidence type="ECO:0000256" key="4">
    <source>
        <dbReference type="ARBA" id="ARBA00022741"/>
    </source>
</evidence>
<dbReference type="NCBIfam" id="TIGR01007">
    <property type="entry name" value="eps_fam"/>
    <property type="match status" value="1"/>
</dbReference>
<keyword evidence="7" id="KW-0829">Tyrosine-protein kinase</keyword>
<evidence type="ECO:0000256" key="1">
    <source>
        <dbReference type="ARBA" id="ARBA00007316"/>
    </source>
</evidence>
<dbReference type="InterPro" id="IPR005702">
    <property type="entry name" value="Wzc-like_C"/>
</dbReference>